<keyword evidence="2" id="KW-1185">Reference proteome</keyword>
<gene>
    <name evidence="1" type="ORF">JJD71_08650</name>
</gene>
<accession>A0ABS1GQ80</accession>
<name>A0ABS1GQ80_9PSED</name>
<sequence>MNSKAVEKAIRAAGSARALAKIQGVSAMAVSHWKIRGIPARHVISIEKATGVPRHELRPDIYPPPQPDERIMCAISA</sequence>
<dbReference type="Proteomes" id="UP000620382">
    <property type="component" value="Unassembled WGS sequence"/>
</dbReference>
<dbReference type="EMBL" id="JAENSR010000002">
    <property type="protein sequence ID" value="MBK3459131.1"/>
    <property type="molecule type" value="Genomic_DNA"/>
</dbReference>
<reference evidence="1 2" key="1">
    <citation type="submission" date="2021-01" db="EMBL/GenBank/DDBJ databases">
        <title>Antibiotic resistance and phylogeny of Pseudomonas spp. isolated over three decades from chicken meat in the Norwegian food chain.</title>
        <authorList>
            <person name="Moen B."/>
        </authorList>
    </citation>
    <scope>NUCLEOTIDE SEQUENCE [LARGE SCALE GENOMIC DNA]</scope>
    <source>
        <strain evidence="1 2">MF6766</strain>
    </source>
</reference>
<dbReference type="Pfam" id="PF15943">
    <property type="entry name" value="YdaS_toxin"/>
    <property type="match status" value="1"/>
</dbReference>
<dbReference type="InterPro" id="IPR010982">
    <property type="entry name" value="Lambda_DNA-bd_dom_sf"/>
</dbReference>
<comment type="caution">
    <text evidence="1">The sequence shown here is derived from an EMBL/GenBank/DDBJ whole genome shotgun (WGS) entry which is preliminary data.</text>
</comment>
<evidence type="ECO:0000313" key="1">
    <source>
        <dbReference type="EMBL" id="MBK3459131.1"/>
    </source>
</evidence>
<protein>
    <submittedName>
        <fullName evidence="1">Helix-turn-helix domain-containing protein</fullName>
    </submittedName>
</protein>
<proteinExistence type="predicted"/>
<dbReference type="SUPFAM" id="SSF47413">
    <property type="entry name" value="lambda repressor-like DNA-binding domains"/>
    <property type="match status" value="1"/>
</dbReference>
<organism evidence="1 2">
    <name type="scientific">Pseudomonas haemolytica</name>
    <dbReference type="NCBI Taxonomy" id="2600065"/>
    <lineage>
        <taxon>Bacteria</taxon>
        <taxon>Pseudomonadati</taxon>
        <taxon>Pseudomonadota</taxon>
        <taxon>Gammaproteobacteria</taxon>
        <taxon>Pseudomonadales</taxon>
        <taxon>Pseudomonadaceae</taxon>
        <taxon>Pseudomonas</taxon>
    </lineage>
</organism>
<dbReference type="InterPro" id="IPR031856">
    <property type="entry name" value="YdaS_toxin-like"/>
</dbReference>
<dbReference type="Gene3D" id="1.10.260.40">
    <property type="entry name" value="lambda repressor-like DNA-binding domains"/>
    <property type="match status" value="1"/>
</dbReference>
<evidence type="ECO:0000313" key="2">
    <source>
        <dbReference type="Proteomes" id="UP000620382"/>
    </source>
</evidence>